<gene>
    <name evidence="1" type="ORF">MLD38_001773</name>
</gene>
<proteinExistence type="predicted"/>
<dbReference type="EMBL" id="CM042880">
    <property type="protein sequence ID" value="KAI4389558.1"/>
    <property type="molecule type" value="Genomic_DNA"/>
</dbReference>
<accession>A0ACB9SFX9</accession>
<organism evidence="1 2">
    <name type="scientific">Melastoma candidum</name>
    <dbReference type="NCBI Taxonomy" id="119954"/>
    <lineage>
        <taxon>Eukaryota</taxon>
        <taxon>Viridiplantae</taxon>
        <taxon>Streptophyta</taxon>
        <taxon>Embryophyta</taxon>
        <taxon>Tracheophyta</taxon>
        <taxon>Spermatophyta</taxon>
        <taxon>Magnoliopsida</taxon>
        <taxon>eudicotyledons</taxon>
        <taxon>Gunneridae</taxon>
        <taxon>Pentapetalae</taxon>
        <taxon>rosids</taxon>
        <taxon>malvids</taxon>
        <taxon>Myrtales</taxon>
        <taxon>Melastomataceae</taxon>
        <taxon>Melastomatoideae</taxon>
        <taxon>Melastomateae</taxon>
        <taxon>Melastoma</taxon>
    </lineage>
</organism>
<comment type="caution">
    <text evidence="1">The sequence shown here is derived from an EMBL/GenBank/DDBJ whole genome shotgun (WGS) entry which is preliminary data.</text>
</comment>
<dbReference type="Proteomes" id="UP001057402">
    <property type="component" value="Chromosome 1"/>
</dbReference>
<name>A0ACB9SFX9_9MYRT</name>
<protein>
    <submittedName>
        <fullName evidence="1">Uncharacterized protein</fullName>
    </submittedName>
</protein>
<keyword evidence="2" id="KW-1185">Reference proteome</keyword>
<sequence>MDTLVVVPSPSADFDFETNPSPPSTPARFGDYRYFSTPASPSRVSLPYHDFGAFMASTRDSSSVDFEDGHDFAFDYRAGREEELLSAEELFDGGMIRPLKLPPCLQPPSSLRSDSLSPKKRKESQDRCGEGTARERGRERVVSSSPSRRTARSHSPLRVSAYPWEEDDRGQLNTAATEQKSTPSSSPSKKWSIKDLLLFRSASEGSATDKTCPFSKYSGIFKRQDEAIKNCSTVGSDDNSNGGSTSRRRGRASAHELHYTANKAVSEGLKKKTFLPYKQGILGRLSFNPTVHSVGNGFRSLQRDRL</sequence>
<evidence type="ECO:0000313" key="2">
    <source>
        <dbReference type="Proteomes" id="UP001057402"/>
    </source>
</evidence>
<reference evidence="2" key="1">
    <citation type="journal article" date="2023" name="Front. Plant Sci.">
        <title>Chromosomal-level genome assembly of Melastoma candidum provides insights into trichome evolution.</title>
        <authorList>
            <person name="Zhong Y."/>
            <person name="Wu W."/>
            <person name="Sun C."/>
            <person name="Zou P."/>
            <person name="Liu Y."/>
            <person name="Dai S."/>
            <person name="Zhou R."/>
        </authorList>
    </citation>
    <scope>NUCLEOTIDE SEQUENCE [LARGE SCALE GENOMIC DNA]</scope>
</reference>
<evidence type="ECO:0000313" key="1">
    <source>
        <dbReference type="EMBL" id="KAI4389558.1"/>
    </source>
</evidence>